<dbReference type="SUPFAM" id="SSF51215">
    <property type="entry name" value="Regulatory protein AraC"/>
    <property type="match status" value="1"/>
</dbReference>
<dbReference type="GO" id="GO:0003700">
    <property type="term" value="F:DNA-binding transcription factor activity"/>
    <property type="evidence" value="ECO:0007669"/>
    <property type="project" value="InterPro"/>
</dbReference>
<evidence type="ECO:0000259" key="5">
    <source>
        <dbReference type="PROSITE" id="PS01124"/>
    </source>
</evidence>
<evidence type="ECO:0000256" key="3">
    <source>
        <dbReference type="ARBA" id="ARBA00023159"/>
    </source>
</evidence>
<dbReference type="GO" id="GO:0043565">
    <property type="term" value="F:sequence-specific DNA binding"/>
    <property type="evidence" value="ECO:0007669"/>
    <property type="project" value="InterPro"/>
</dbReference>
<dbReference type="PROSITE" id="PS01124">
    <property type="entry name" value="HTH_ARAC_FAMILY_2"/>
    <property type="match status" value="1"/>
</dbReference>
<dbReference type="Gene3D" id="1.10.10.60">
    <property type="entry name" value="Homeodomain-like"/>
    <property type="match status" value="1"/>
</dbReference>
<accession>A0A068Z5T4</accession>
<dbReference type="InterPro" id="IPR009057">
    <property type="entry name" value="Homeodomain-like_sf"/>
</dbReference>
<dbReference type="Proteomes" id="UP000042738">
    <property type="component" value="Plasmid pSsAf2.3-1"/>
</dbReference>
<proteinExistence type="predicted"/>
<feature type="domain" description="HTH araC/xylS-type" evidence="5">
    <location>
        <begin position="190"/>
        <end position="288"/>
    </location>
</feature>
<dbReference type="EMBL" id="CP050856">
    <property type="protein sequence ID" value="QLH64476.1"/>
    <property type="molecule type" value="Genomic_DNA"/>
</dbReference>
<dbReference type="PROSITE" id="PS00041">
    <property type="entry name" value="HTH_ARAC_FAMILY_1"/>
    <property type="match status" value="1"/>
</dbReference>
<keyword evidence="1" id="KW-0805">Transcription regulation</keyword>
<dbReference type="RefSeq" id="WP_040265165.1">
    <property type="nucleotide sequence ID" value="NZ_CP050856.1"/>
</dbReference>
<keyword evidence="4" id="KW-0804">Transcription</keyword>
<reference evidence="6 7" key="1">
    <citation type="journal article" date="2014" name="Genome Announc.">
        <title>Whole-Genome Sequence of Serratia symbiotica Strain CWBI-2.3T, a Free-Living Symbiont of the Black Bean Aphid Aphis fabae.</title>
        <authorList>
            <person name="Foray V."/>
            <person name="Grigorescu A.S."/>
            <person name="Sabri A."/>
            <person name="Haubruge E."/>
            <person name="Lognay G."/>
            <person name="Francis F."/>
            <person name="Fauconnier M.L."/>
            <person name="Hance T."/>
            <person name="Thonart P."/>
        </authorList>
    </citation>
    <scope>NUCLEOTIDE SEQUENCE [LARGE SCALE GENOMIC DNA]</scope>
    <source>
        <strain evidence="6">CWBI-2.3</strain>
        <plasmid evidence="6 7">pSsAf2.3-1</plasmid>
    </source>
</reference>
<evidence type="ECO:0000256" key="2">
    <source>
        <dbReference type="ARBA" id="ARBA00023125"/>
    </source>
</evidence>
<dbReference type="SUPFAM" id="SSF46689">
    <property type="entry name" value="Homeodomain-like"/>
    <property type="match status" value="2"/>
</dbReference>
<evidence type="ECO:0000256" key="1">
    <source>
        <dbReference type="ARBA" id="ARBA00023015"/>
    </source>
</evidence>
<keyword evidence="2" id="KW-0238">DNA-binding</keyword>
<gene>
    <name evidence="6" type="ORF">SYMBAF_16770</name>
</gene>
<evidence type="ECO:0000313" key="6">
    <source>
        <dbReference type="EMBL" id="QLH64476.1"/>
    </source>
</evidence>
<dbReference type="GeneID" id="93738130"/>
<dbReference type="InterPro" id="IPR050204">
    <property type="entry name" value="AraC_XylS_family_regulators"/>
</dbReference>
<organism evidence="6 7">
    <name type="scientific">Serratia symbiotica</name>
    <dbReference type="NCBI Taxonomy" id="138074"/>
    <lineage>
        <taxon>Bacteria</taxon>
        <taxon>Pseudomonadati</taxon>
        <taxon>Pseudomonadota</taxon>
        <taxon>Gammaproteobacteria</taxon>
        <taxon>Enterobacterales</taxon>
        <taxon>Yersiniaceae</taxon>
        <taxon>Serratia</taxon>
    </lineage>
</organism>
<dbReference type="PANTHER" id="PTHR46796">
    <property type="entry name" value="HTH-TYPE TRANSCRIPTIONAL ACTIVATOR RHAS-RELATED"/>
    <property type="match status" value="1"/>
</dbReference>
<geneLocation type="plasmid" evidence="6 7">
    <name>pSsAf2.3-1</name>
</geneLocation>
<evidence type="ECO:0000256" key="4">
    <source>
        <dbReference type="ARBA" id="ARBA00023163"/>
    </source>
</evidence>
<name>A0A068Z5T4_9GAMM</name>
<dbReference type="STRING" id="138074.SYMBAF_210023"/>
<dbReference type="Pfam" id="PF12833">
    <property type="entry name" value="HTH_18"/>
    <property type="match status" value="1"/>
</dbReference>
<sequence>MEKTHADAMEQAGIHRQSVGDMILTTVETTLQQDVMLRGASEAHLSLILVVEGAGHYVLEGEPLRTFQPGSLLVSCSQAPCQGEDFFPRHCFYDLCIIDYPVRYIQALIDAGIMLVDQPSAIFSTAIPSELKLLRQQIQQASRNHSPLGALRLESLLLQALWLSVCELQLQQTLPSRSVPLFARDRQKLIKAREYIRQQQQEPLNLDAVARASGLTPILLKRGFRVMFGITPWNFVIQCRLERAQKLLVETAMSLDDIAVQCGFSHASHLSRFFQRQHGLSPGRYRRQQASV</sequence>
<dbReference type="InterPro" id="IPR018062">
    <property type="entry name" value="HTH_AraC-typ_CS"/>
</dbReference>
<keyword evidence="6" id="KW-0614">Plasmid</keyword>
<evidence type="ECO:0000313" key="7">
    <source>
        <dbReference type="Proteomes" id="UP000042738"/>
    </source>
</evidence>
<dbReference type="InterPro" id="IPR037923">
    <property type="entry name" value="HTH-like"/>
</dbReference>
<dbReference type="InterPro" id="IPR018060">
    <property type="entry name" value="HTH_AraC"/>
</dbReference>
<dbReference type="SMART" id="SM00342">
    <property type="entry name" value="HTH_ARAC"/>
    <property type="match status" value="1"/>
</dbReference>
<keyword evidence="3" id="KW-0010">Activator</keyword>
<protein>
    <submittedName>
        <fullName evidence="6">Helix-turn-helix transcriptional regulator</fullName>
    </submittedName>
</protein>
<dbReference type="AlphaFoldDB" id="A0A068Z5T4"/>